<dbReference type="InterPro" id="IPR016181">
    <property type="entry name" value="Acyl_CoA_acyltransferase"/>
</dbReference>
<dbReference type="PROSITE" id="PS51186">
    <property type="entry name" value="GNAT"/>
    <property type="match status" value="1"/>
</dbReference>
<dbReference type="InterPro" id="IPR000182">
    <property type="entry name" value="GNAT_dom"/>
</dbReference>
<evidence type="ECO:0000313" key="3">
    <source>
        <dbReference type="Proteomes" id="UP001168363"/>
    </source>
</evidence>
<dbReference type="CDD" id="cd04301">
    <property type="entry name" value="NAT_SF"/>
    <property type="match status" value="1"/>
</dbReference>
<feature type="domain" description="N-acetyltransferase" evidence="1">
    <location>
        <begin position="2"/>
        <end position="141"/>
    </location>
</feature>
<protein>
    <submittedName>
        <fullName evidence="2">N-acetyltransferase</fullName>
        <ecNumber evidence="2">2.3.1.-</ecNumber>
    </submittedName>
</protein>
<dbReference type="GO" id="GO:0016746">
    <property type="term" value="F:acyltransferase activity"/>
    <property type="evidence" value="ECO:0007669"/>
    <property type="project" value="UniProtKB-KW"/>
</dbReference>
<keyword evidence="2" id="KW-0808">Transferase</keyword>
<accession>A0ABT8TSA4</accession>
<proteinExistence type="predicted"/>
<dbReference type="EC" id="2.3.1.-" evidence="2"/>
<keyword evidence="2" id="KW-0012">Acyltransferase</keyword>
<comment type="caution">
    <text evidence="2">The sequence shown here is derived from an EMBL/GenBank/DDBJ whole genome shotgun (WGS) entry which is preliminary data.</text>
</comment>
<sequence>MWATRAETTHDRAAVHRVLIAAFPTTAEAELVDRLRGDPEAWIPELSVVAADERGEVVALALMTRCHVGGDPALALAPCAVLPEHQRRGAGAATIRHGLHVAAARGERLVVVLGHPTYYPRFGFSPASALGVTAPMEVPDDSFLALRLGEGDRNPGTGPAGPTGTVRYAAAFGL</sequence>
<evidence type="ECO:0000313" key="2">
    <source>
        <dbReference type="EMBL" id="MDO3395207.1"/>
    </source>
</evidence>
<dbReference type="RefSeq" id="WP_302706368.1">
    <property type="nucleotide sequence ID" value="NZ_JAULSC010000004.1"/>
</dbReference>
<dbReference type="SUPFAM" id="SSF55729">
    <property type="entry name" value="Acyl-CoA N-acyltransferases (Nat)"/>
    <property type="match status" value="1"/>
</dbReference>
<reference evidence="2" key="1">
    <citation type="submission" date="2023-06" db="EMBL/GenBank/DDBJ databases">
        <title>Genome sequence of Nocardioides sp. SOB44.</title>
        <authorList>
            <person name="Zhang G."/>
        </authorList>
    </citation>
    <scope>NUCLEOTIDE SEQUENCE</scope>
    <source>
        <strain evidence="2">SOB44</strain>
    </source>
</reference>
<dbReference type="Pfam" id="PF00583">
    <property type="entry name" value="Acetyltransf_1"/>
    <property type="match status" value="1"/>
</dbReference>
<keyword evidence="3" id="KW-1185">Reference proteome</keyword>
<dbReference type="Proteomes" id="UP001168363">
    <property type="component" value="Unassembled WGS sequence"/>
</dbReference>
<name>A0ABT8TSA4_9ACTN</name>
<dbReference type="EMBL" id="JAULSC010000004">
    <property type="protein sequence ID" value="MDO3395207.1"/>
    <property type="molecule type" value="Genomic_DNA"/>
</dbReference>
<organism evidence="2 3">
    <name type="scientific">Nocardioides cremeus</name>
    <dbReference type="NCBI Taxonomy" id="3058044"/>
    <lineage>
        <taxon>Bacteria</taxon>
        <taxon>Bacillati</taxon>
        <taxon>Actinomycetota</taxon>
        <taxon>Actinomycetes</taxon>
        <taxon>Propionibacteriales</taxon>
        <taxon>Nocardioidaceae</taxon>
        <taxon>Nocardioides</taxon>
    </lineage>
</organism>
<dbReference type="Gene3D" id="3.40.630.30">
    <property type="match status" value="1"/>
</dbReference>
<evidence type="ECO:0000259" key="1">
    <source>
        <dbReference type="PROSITE" id="PS51186"/>
    </source>
</evidence>
<gene>
    <name evidence="2" type="ORF">QWJ41_05720</name>
</gene>